<evidence type="ECO:0000256" key="1">
    <source>
        <dbReference type="SAM" id="Phobius"/>
    </source>
</evidence>
<proteinExistence type="predicted"/>
<dbReference type="EMBL" id="CP004145">
    <property type="protein sequence ID" value="AGO61415.1"/>
    <property type="molecule type" value="Genomic_DNA"/>
</dbReference>
<dbReference type="GeneID" id="16025615"/>
<keyword evidence="1" id="KW-0812">Transmembrane</keyword>
<keyword evidence="1" id="KW-0472">Membrane</keyword>
<evidence type="ECO:0000313" key="2">
    <source>
        <dbReference type="EMBL" id="AGO61415.1"/>
    </source>
</evidence>
<dbReference type="Proteomes" id="UP000014660">
    <property type="component" value="Chromosome"/>
</dbReference>
<evidence type="ECO:0000313" key="3">
    <source>
        <dbReference type="Proteomes" id="UP000014660"/>
    </source>
</evidence>
<feature type="transmembrane region" description="Helical" evidence="1">
    <location>
        <begin position="69"/>
        <end position="88"/>
    </location>
</feature>
<feature type="transmembrane region" description="Helical" evidence="1">
    <location>
        <begin position="224"/>
        <end position="244"/>
    </location>
</feature>
<organism evidence="2 3">
    <name type="scientific">Ferroplasma acidarmanus Fer1</name>
    <dbReference type="NCBI Taxonomy" id="333146"/>
    <lineage>
        <taxon>Archaea</taxon>
        <taxon>Methanobacteriati</taxon>
        <taxon>Thermoplasmatota</taxon>
        <taxon>Thermoplasmata</taxon>
        <taxon>Thermoplasmatales</taxon>
        <taxon>Ferroplasmaceae</taxon>
        <taxon>Ferroplasma</taxon>
    </lineage>
</organism>
<feature type="transmembrane region" description="Helical" evidence="1">
    <location>
        <begin position="39"/>
        <end position="63"/>
    </location>
</feature>
<dbReference type="HOGENOM" id="CLU_864957_0_0_2"/>
<sequence length="326" mass="38942">MDENEYITKKEIIKELLYKDRNFFSSINPEFSIFKYTSFFAVVTFTFQFIIVMINSFTGFGYLTYFQSPASGLSVIFIFSLIGLYIGLTRAIRKSYHNRKGVYLRLYKCRNCDFTSFSEFYSNLHIVSHPNHILNDNQILIKYDKNSFIPWFFGLLAISKRKKLKKNYDRDFIILTDSSQRIRYEIKGNKWYWASLIVLILFIAITPVYLYYTYYIYRSLELLIIQLIVFFTAFIICAYVTIALKTEDVNNVYIFMLKLEYQEEQWNPYTKLKYVKLPYGYWAWVEKKSEMEPIEVQDGKLYIVNKIVLNKFKEVIGVIPEKSSNK</sequence>
<protein>
    <submittedName>
        <fullName evidence="2">Uncharacterized protein</fullName>
    </submittedName>
</protein>
<dbReference type="KEGG" id="fac:FACI_IFERC01G1435"/>
<accession>S0ATH9</accession>
<feature type="transmembrane region" description="Helical" evidence="1">
    <location>
        <begin position="191"/>
        <end position="212"/>
    </location>
</feature>
<name>S0ATH9_FERAC</name>
<keyword evidence="3" id="KW-1185">Reference proteome</keyword>
<keyword evidence="1" id="KW-1133">Transmembrane helix</keyword>
<dbReference type="RefSeq" id="WP_009887470.1">
    <property type="nucleotide sequence ID" value="NC_021592.1"/>
</dbReference>
<reference evidence="2 3" key="1">
    <citation type="journal article" date="2007" name="Proc. Natl. Acad. Sci. U.S.A.">
        <title>Genome dynamics in a natural archaeal population.</title>
        <authorList>
            <person name="Allen E.E."/>
            <person name="Tyson G.W."/>
            <person name="Whitaker R.J."/>
            <person name="Detter J.C."/>
            <person name="Richardson P.M."/>
            <person name="Banfield J.F."/>
        </authorList>
    </citation>
    <scope>NUCLEOTIDE SEQUENCE [LARGE SCALE GENOMIC DNA]</scope>
    <source>
        <strain evidence="3">fer1</strain>
    </source>
</reference>
<gene>
    <name evidence="2" type="ORF">FACI_IFERC00001G1435</name>
</gene>
<dbReference type="AlphaFoldDB" id="S0ATH9"/>